<dbReference type="OrthoDB" id="3822538at2"/>
<protein>
    <submittedName>
        <fullName evidence="4">Membrane protein</fullName>
    </submittedName>
</protein>
<evidence type="ECO:0000313" key="5">
    <source>
        <dbReference type="Proteomes" id="UP000321685"/>
    </source>
</evidence>
<dbReference type="RefSeq" id="WP_147109518.1">
    <property type="nucleotide sequence ID" value="NZ_BJVJ01000035.1"/>
</dbReference>
<feature type="chain" id="PRO_5038538136" evidence="2">
    <location>
        <begin position="27"/>
        <end position="222"/>
    </location>
</feature>
<dbReference type="Pfam" id="PF01569">
    <property type="entry name" value="PAP2"/>
    <property type="match status" value="1"/>
</dbReference>
<keyword evidence="1" id="KW-1133">Transmembrane helix</keyword>
<dbReference type="EMBL" id="BJVJ01000035">
    <property type="protein sequence ID" value="GEL24514.1"/>
    <property type="molecule type" value="Genomic_DNA"/>
</dbReference>
<dbReference type="SUPFAM" id="SSF48317">
    <property type="entry name" value="Acid phosphatase/Vanadium-dependent haloperoxidase"/>
    <property type="match status" value="1"/>
</dbReference>
<dbReference type="Gene3D" id="1.20.144.10">
    <property type="entry name" value="Phosphatidic acid phosphatase type 2/haloperoxidase"/>
    <property type="match status" value="1"/>
</dbReference>
<keyword evidence="1" id="KW-0472">Membrane</keyword>
<keyword evidence="1" id="KW-0812">Transmembrane</keyword>
<feature type="signal peptide" evidence="2">
    <location>
        <begin position="1"/>
        <end position="26"/>
    </location>
</feature>
<proteinExistence type="predicted"/>
<feature type="transmembrane region" description="Helical" evidence="1">
    <location>
        <begin position="147"/>
        <end position="171"/>
    </location>
</feature>
<dbReference type="InterPro" id="IPR036938">
    <property type="entry name" value="PAP2/HPO_sf"/>
</dbReference>
<feature type="domain" description="Phosphatidic acid phosphatase type 2/haloperoxidase" evidence="3">
    <location>
        <begin position="109"/>
        <end position="191"/>
    </location>
</feature>
<sequence>MPARRHLLVVAAVCGVGAAVMAVAVAGTSVPTATDAAVSGRVDAHEPMPYAVAQALDVVGTAPVATALAVVVAAACLFARHRRGAALALAGPALAVATTSGLKPVVGRTIHGENLAFPSGHTAVATAIVVTAALAVAGAARLRAPAALAVVLTVAVIGGGAMALGQVTLMAHYPSDTLGGLAIAFCVVVLAGEVVDLVADGRARRRHRDFPTERNGAAGPGE</sequence>
<organism evidence="4 5">
    <name type="scientific">Pseudonocardia sulfidoxydans NBRC 16205</name>
    <dbReference type="NCBI Taxonomy" id="1223511"/>
    <lineage>
        <taxon>Bacteria</taxon>
        <taxon>Bacillati</taxon>
        <taxon>Actinomycetota</taxon>
        <taxon>Actinomycetes</taxon>
        <taxon>Pseudonocardiales</taxon>
        <taxon>Pseudonocardiaceae</taxon>
        <taxon>Pseudonocardia</taxon>
    </lineage>
</organism>
<keyword evidence="2" id="KW-0732">Signal</keyword>
<evidence type="ECO:0000313" key="4">
    <source>
        <dbReference type="EMBL" id="GEL24514.1"/>
    </source>
</evidence>
<keyword evidence="5" id="KW-1185">Reference proteome</keyword>
<evidence type="ECO:0000256" key="1">
    <source>
        <dbReference type="SAM" id="Phobius"/>
    </source>
</evidence>
<dbReference type="InterPro" id="IPR000326">
    <property type="entry name" value="PAP2/HPO"/>
</dbReference>
<accession>A0A511DL56</accession>
<dbReference type="AlphaFoldDB" id="A0A511DL56"/>
<feature type="transmembrane region" description="Helical" evidence="1">
    <location>
        <begin position="122"/>
        <end position="140"/>
    </location>
</feature>
<feature type="transmembrane region" description="Helical" evidence="1">
    <location>
        <begin position="177"/>
        <end position="199"/>
    </location>
</feature>
<name>A0A511DL56_9PSEU</name>
<reference evidence="4 5" key="1">
    <citation type="submission" date="2019-07" db="EMBL/GenBank/DDBJ databases">
        <title>Whole genome shotgun sequence of Pseudonocardia sulfidoxydans NBRC 16205.</title>
        <authorList>
            <person name="Hosoyama A."/>
            <person name="Uohara A."/>
            <person name="Ohji S."/>
            <person name="Ichikawa N."/>
        </authorList>
    </citation>
    <scope>NUCLEOTIDE SEQUENCE [LARGE SCALE GENOMIC DNA]</scope>
    <source>
        <strain evidence="4 5">NBRC 16205</strain>
    </source>
</reference>
<evidence type="ECO:0000259" key="3">
    <source>
        <dbReference type="Pfam" id="PF01569"/>
    </source>
</evidence>
<feature type="transmembrane region" description="Helical" evidence="1">
    <location>
        <begin position="60"/>
        <end position="78"/>
    </location>
</feature>
<comment type="caution">
    <text evidence="4">The sequence shown here is derived from an EMBL/GenBank/DDBJ whole genome shotgun (WGS) entry which is preliminary data.</text>
</comment>
<evidence type="ECO:0000256" key="2">
    <source>
        <dbReference type="SAM" id="SignalP"/>
    </source>
</evidence>
<gene>
    <name evidence="4" type="ORF">PSU4_34680</name>
</gene>
<dbReference type="Proteomes" id="UP000321685">
    <property type="component" value="Unassembled WGS sequence"/>
</dbReference>
<feature type="transmembrane region" description="Helical" evidence="1">
    <location>
        <begin position="85"/>
        <end position="102"/>
    </location>
</feature>